<proteinExistence type="predicted"/>
<dbReference type="SUPFAM" id="SSF54616">
    <property type="entry name" value="DNA-binding domain of Mlu1-box binding protein MBP1"/>
    <property type="match status" value="1"/>
</dbReference>
<dbReference type="GO" id="GO:0033309">
    <property type="term" value="C:SBF transcription complex"/>
    <property type="evidence" value="ECO:0007669"/>
    <property type="project" value="TreeGrafter"/>
</dbReference>
<dbReference type="OrthoDB" id="6718656at2759"/>
<evidence type="ECO:0000256" key="3">
    <source>
        <dbReference type="SAM" id="Coils"/>
    </source>
</evidence>
<dbReference type="SMART" id="SM01252">
    <property type="entry name" value="KilA-N"/>
    <property type="match status" value="1"/>
</dbReference>
<evidence type="ECO:0000256" key="4">
    <source>
        <dbReference type="SAM" id="MobiDB-lite"/>
    </source>
</evidence>
<sequence length="781" mass="84862">MALSDEPRLSQTPLPLDADLESGSETPAGGVIYSAMYANVPVYEFLCKGVQVMRRRSDSYMNATQLLKVANFNKGQRTKILEAEVHIGVHEKIQGGYGKYQGVEGVLRPVLDFMDGSQSPPLAPKPVKRCPRGEGFTGVGSQTPVADRDAFPASSVKLTSRERRKPARYLAECGHTSGRSTGRAPHPGRRPAGAVRRTGGTAPRGLASKAKPRVTPICVWSPRSHGNGSRESWREIISKADKPRRRTLGGIAKRRRTATGAREREPCRRVPSLRSLRGPTAAGMEVYTSYSAPRYGVELRKSHDQVVRELLDYFLSPDTRVPQILLIPPPGLDINLSIDEERDTPLHWAAATARVTVVGFILDNFSVDVDRVNAHGQTALARAVQFRDNFDDGTFPILLDLLQPSLGHIDALGRSILHHVLLGGRREPRSRQTGYYLEHALRLIANTSFRWLLDHPDANGRTPLEYSRRLGCESFPRILLEAGATEGFRRVACGDSDGDQEVGDARDPGHARVPVCEIRVADLGATAARAAGETLSAAGPLDPELARCASKLALLKAISGSADEGVYLRVADAVDAYLKQLSDDHHARRGDTEQTLEEAVRQLGATRQRTEEAKRLVAGVRELSRELEREEGDVSGLVAALKSKMLGNQLLQISALARQLAVPDFPQNGTATPSTAASTPSTAASTPSCAAPPRAEGEAAAATPPSFRFPESDGPLQARELLAQIETLERERRALTDTLVDLKARSLVAGPYQKLVAKCCGVSDADMNWFKTNCRQFGAHC</sequence>
<keyword evidence="2" id="KW-0040">ANK repeat</keyword>
<keyword evidence="1" id="KW-0677">Repeat</keyword>
<dbReference type="InterPro" id="IPR051642">
    <property type="entry name" value="SWI6-like"/>
</dbReference>
<evidence type="ECO:0000256" key="2">
    <source>
        <dbReference type="ARBA" id="ARBA00023043"/>
    </source>
</evidence>
<dbReference type="PROSITE" id="PS51299">
    <property type="entry name" value="HTH_APSES"/>
    <property type="match status" value="1"/>
</dbReference>
<dbReference type="EMBL" id="JAEFCI010000313">
    <property type="protein sequence ID" value="KAG5463638.1"/>
    <property type="molecule type" value="Genomic_DNA"/>
</dbReference>
<dbReference type="GO" id="GO:0001228">
    <property type="term" value="F:DNA-binding transcription activator activity, RNA polymerase II-specific"/>
    <property type="evidence" value="ECO:0007669"/>
    <property type="project" value="UniProtKB-ARBA"/>
</dbReference>
<feature type="compositionally biased region" description="Low complexity" evidence="4">
    <location>
        <begin position="670"/>
        <end position="705"/>
    </location>
</feature>
<accession>A0A8H8A2U8</accession>
<protein>
    <recommendedName>
        <fullName evidence="5">HTH APSES-type domain-containing protein</fullName>
    </recommendedName>
</protein>
<dbReference type="AlphaFoldDB" id="A0A8H8A2U8"/>
<gene>
    <name evidence="6" type="ORF">BJ554DRAFT_5809</name>
</gene>
<feature type="domain" description="HTH APSES-type" evidence="5">
    <location>
        <begin position="32"/>
        <end position="140"/>
    </location>
</feature>
<dbReference type="InterPro" id="IPR002110">
    <property type="entry name" value="Ankyrin_rpt"/>
</dbReference>
<dbReference type="InterPro" id="IPR036887">
    <property type="entry name" value="HTH_APSES_sf"/>
</dbReference>
<dbReference type="GO" id="GO:0030907">
    <property type="term" value="C:MBF transcription complex"/>
    <property type="evidence" value="ECO:0007669"/>
    <property type="project" value="TreeGrafter"/>
</dbReference>
<evidence type="ECO:0000259" key="5">
    <source>
        <dbReference type="PROSITE" id="PS51299"/>
    </source>
</evidence>
<feature type="region of interest" description="Disordered" evidence="4">
    <location>
        <begin position="667"/>
        <end position="713"/>
    </location>
</feature>
<name>A0A8H8A2U8_9FUNG</name>
<evidence type="ECO:0000313" key="7">
    <source>
        <dbReference type="Proteomes" id="UP000673691"/>
    </source>
</evidence>
<feature type="region of interest" description="Disordered" evidence="4">
    <location>
        <begin position="174"/>
        <end position="210"/>
    </location>
</feature>
<organism evidence="6 7">
    <name type="scientific">Olpidium bornovanus</name>
    <dbReference type="NCBI Taxonomy" id="278681"/>
    <lineage>
        <taxon>Eukaryota</taxon>
        <taxon>Fungi</taxon>
        <taxon>Fungi incertae sedis</taxon>
        <taxon>Olpidiomycota</taxon>
        <taxon>Olpidiomycotina</taxon>
        <taxon>Olpidiomycetes</taxon>
        <taxon>Olpidiales</taxon>
        <taxon>Olpidiaceae</taxon>
        <taxon>Olpidium</taxon>
    </lineage>
</organism>
<dbReference type="InterPro" id="IPR036770">
    <property type="entry name" value="Ankyrin_rpt-contain_sf"/>
</dbReference>
<dbReference type="Proteomes" id="UP000673691">
    <property type="component" value="Unassembled WGS sequence"/>
</dbReference>
<evidence type="ECO:0000313" key="6">
    <source>
        <dbReference type="EMBL" id="KAG5463638.1"/>
    </source>
</evidence>
<keyword evidence="3" id="KW-0175">Coiled coil</keyword>
<reference evidence="6 7" key="1">
    <citation type="journal article" name="Sci. Rep.">
        <title>Genome-scale phylogenetic analyses confirm Olpidium as the closest living zoosporic fungus to the non-flagellated, terrestrial fungi.</title>
        <authorList>
            <person name="Chang Y."/>
            <person name="Rochon D."/>
            <person name="Sekimoto S."/>
            <person name="Wang Y."/>
            <person name="Chovatia M."/>
            <person name="Sandor L."/>
            <person name="Salamov A."/>
            <person name="Grigoriev I.V."/>
            <person name="Stajich J.E."/>
            <person name="Spatafora J.W."/>
        </authorList>
    </citation>
    <scope>NUCLEOTIDE SEQUENCE [LARGE SCALE GENOMIC DNA]</scope>
    <source>
        <strain evidence="6">S191</strain>
    </source>
</reference>
<dbReference type="Gene3D" id="3.10.260.10">
    <property type="entry name" value="Transcription regulator HTH, APSES-type DNA-binding domain"/>
    <property type="match status" value="1"/>
</dbReference>
<dbReference type="PANTHER" id="PTHR43828:SF3">
    <property type="entry name" value="CHROMO DOMAIN-CONTAINING PROTEIN"/>
    <property type="match status" value="1"/>
</dbReference>
<dbReference type="InterPro" id="IPR003163">
    <property type="entry name" value="Tscrpt_reg_HTH_APSES-type"/>
</dbReference>
<dbReference type="Gene3D" id="1.25.40.20">
    <property type="entry name" value="Ankyrin repeat-containing domain"/>
    <property type="match status" value="1"/>
</dbReference>
<dbReference type="Pfam" id="PF04383">
    <property type="entry name" value="KilA-N"/>
    <property type="match status" value="1"/>
</dbReference>
<dbReference type="PANTHER" id="PTHR43828">
    <property type="entry name" value="ASPARAGINASE"/>
    <property type="match status" value="1"/>
</dbReference>
<feature type="coiled-coil region" evidence="3">
    <location>
        <begin position="718"/>
        <end position="745"/>
    </location>
</feature>
<dbReference type="SUPFAM" id="SSF48403">
    <property type="entry name" value="Ankyrin repeat"/>
    <property type="match status" value="1"/>
</dbReference>
<comment type="caution">
    <text evidence="6">The sequence shown here is derived from an EMBL/GenBank/DDBJ whole genome shotgun (WGS) entry which is preliminary data.</text>
</comment>
<dbReference type="Pfam" id="PF00023">
    <property type="entry name" value="Ank"/>
    <property type="match status" value="1"/>
</dbReference>
<keyword evidence="7" id="KW-1185">Reference proteome</keyword>
<evidence type="ECO:0000256" key="1">
    <source>
        <dbReference type="ARBA" id="ARBA00022737"/>
    </source>
</evidence>
<dbReference type="InterPro" id="IPR018004">
    <property type="entry name" value="KilA/APSES_HTH"/>
</dbReference>
<feature type="coiled-coil region" evidence="3">
    <location>
        <begin position="596"/>
        <end position="640"/>
    </location>
</feature>
<dbReference type="GO" id="GO:0003677">
    <property type="term" value="F:DNA binding"/>
    <property type="evidence" value="ECO:0007669"/>
    <property type="project" value="InterPro"/>
</dbReference>
<feature type="region of interest" description="Disordered" evidence="4">
    <location>
        <begin position="1"/>
        <end position="22"/>
    </location>
</feature>